<name>A0A5R9GKG7_9BACL</name>
<evidence type="ECO:0000313" key="1">
    <source>
        <dbReference type="EMBL" id="TLS53988.1"/>
    </source>
</evidence>
<accession>A0A5R9GKG7</accession>
<protein>
    <submittedName>
        <fullName evidence="1">Uncharacterized protein</fullName>
    </submittedName>
</protein>
<dbReference type="EMBL" id="VCIW01000001">
    <property type="protein sequence ID" value="TLS53988.1"/>
    <property type="molecule type" value="Genomic_DNA"/>
</dbReference>
<dbReference type="Proteomes" id="UP000309676">
    <property type="component" value="Unassembled WGS sequence"/>
</dbReference>
<evidence type="ECO:0000313" key="2">
    <source>
        <dbReference type="Proteomes" id="UP000309676"/>
    </source>
</evidence>
<gene>
    <name evidence="1" type="ORF">FE782_01155</name>
</gene>
<dbReference type="RefSeq" id="WP_138191654.1">
    <property type="nucleotide sequence ID" value="NZ_VCIW01000001.1"/>
</dbReference>
<dbReference type="AlphaFoldDB" id="A0A5R9GKG7"/>
<comment type="caution">
    <text evidence="1">The sequence shown here is derived from an EMBL/GenBank/DDBJ whole genome shotgun (WGS) entry which is preliminary data.</text>
</comment>
<sequence>MKHPSFSFERIKLENRVQLFLKLTDPVARRIDDVLNALEDELAKREALTPDARDELRLAKMLAAKLAEASRRGTNDARRWTEESRSFHFLKYRLQALESLLKEAFEEGALPDLTPLRKAASALTELLLLAE</sequence>
<keyword evidence="2" id="KW-1185">Reference proteome</keyword>
<organism evidence="1 2">
    <name type="scientific">Paenibacillus antri</name>
    <dbReference type="NCBI Taxonomy" id="2582848"/>
    <lineage>
        <taxon>Bacteria</taxon>
        <taxon>Bacillati</taxon>
        <taxon>Bacillota</taxon>
        <taxon>Bacilli</taxon>
        <taxon>Bacillales</taxon>
        <taxon>Paenibacillaceae</taxon>
        <taxon>Paenibacillus</taxon>
    </lineage>
</organism>
<proteinExistence type="predicted"/>
<reference evidence="1 2" key="1">
    <citation type="submission" date="2019-05" db="EMBL/GenBank/DDBJ databases">
        <authorList>
            <person name="Narsing Rao M.P."/>
            <person name="Li W.J."/>
        </authorList>
    </citation>
    <scope>NUCLEOTIDE SEQUENCE [LARGE SCALE GENOMIC DNA]</scope>
    <source>
        <strain evidence="1 2">SYSU_K30003</strain>
    </source>
</reference>